<dbReference type="SUPFAM" id="SSF53822">
    <property type="entry name" value="Periplasmic binding protein-like I"/>
    <property type="match status" value="1"/>
</dbReference>
<proteinExistence type="inferred from homology"/>
<evidence type="ECO:0000256" key="3">
    <source>
        <dbReference type="ARBA" id="ARBA00012202"/>
    </source>
</evidence>
<feature type="transmembrane region" description="Helical" evidence="16">
    <location>
        <begin position="471"/>
        <end position="497"/>
    </location>
</feature>
<sequence length="1018" mass="114075">MLMVKDIPALEIAVGYSFTVLFDQCEEKKAAGLTIEFIRDLNVDAIIGPTCSNPAVASAINAAFYNIPIFTWGLSISSVLDNLNRFPTTAIMSNVFSKADDVTLTYASELMSMTDTNVIRTLNNASTRARSCSPNSVPSDCHLLRALKMQLLEKKFDDQKELESSSFFDSQPLEFSTFIVVCLNERNDLKRSFMLAAKDGGFLTSEYVFIFADTKSKGYTIMLEGGKQRRIWEDTMDSKDGRDDEAKMAFQHTLVISEHMGAGEVFDKEDDAFGKLVISRMKDPPFNCTDECRGENYSSEMLKMNGIQVSAALRPGQQVGEGRLKLDCWNGSSLIRNVQLQFLKAGAYAGQLNDVFYAYARALNATLRQDPSAYRDGTKIIRNIVMEFQGVSGKIVMGKSGTRKPVFYLDGLDRNGEQVLYGTIDVDGYNGFFKVTNATEIWWSWGGGPPLDEPICGFSGKQCPENVLVKYLAWFIVAAFILLCAIIAGFLGIIYSIQARRKETERLNQMWQIPFSSLESVSKKKENVAARKHEARVRMESQDCHEMRKMREIENDNLNRFIGLCQDAPQLMSIWKFCARGSLDDVITKGSMTMDNFFIFSLLRDISNGLSYIHNSFLQYHGFLTSQCCLIDDRWQIKISNYGLRKIGALDNRAPKDLLWTAPELLRKNDRSGSQEGDVYSFGIICAQVITKTSPWNLSNKKEDPEEILYMVRKGGHMPARPELNVDTDLDVSPALLHLIRDCWAERPSERPTIAMIKSLMKGMNSNRNDNLMDHVFNMLETYASNLESEVEDRTKELKEEKKKSDILLYRMLPKQVADKLKLGQSVEPETFDSVTVFFSDVVSFTKLAGRGTPLQVETIGDGYLCVSGLPHRNGQEHIKAICNMSLGFIKSLEGFRIPHLPQERINLRIGAHTGSVVAGVVGLTMPRYCLFGDTVNTASRMESNGKPGMIHLSAEANHLLHVVGGFQTEPRGEVIIKGKGVMETYWLLGTASGVYRPPIQEPIITSSTEPAQMNIED</sequence>
<name>A0ABR1E6Y7_NECAM</name>
<keyword evidence="8 16" id="KW-1133">Transmembrane helix</keyword>
<evidence type="ECO:0000256" key="8">
    <source>
        <dbReference type="ARBA" id="ARBA00022989"/>
    </source>
</evidence>
<dbReference type="InterPro" id="IPR001054">
    <property type="entry name" value="A/G_cyclase"/>
</dbReference>
<evidence type="ECO:0000256" key="12">
    <source>
        <dbReference type="ARBA" id="ARBA00023239"/>
    </source>
</evidence>
<dbReference type="CDD" id="cd06352">
    <property type="entry name" value="PBP1_NPR_GC-like"/>
    <property type="match status" value="1"/>
</dbReference>
<comment type="catalytic activity">
    <reaction evidence="1 15">
        <text>GTP = 3',5'-cyclic GMP + diphosphate</text>
        <dbReference type="Rhea" id="RHEA:13665"/>
        <dbReference type="ChEBI" id="CHEBI:33019"/>
        <dbReference type="ChEBI" id="CHEBI:37565"/>
        <dbReference type="ChEBI" id="CHEBI:57746"/>
        <dbReference type="EC" id="4.6.1.2"/>
    </reaction>
</comment>
<protein>
    <recommendedName>
        <fullName evidence="3 15">Guanylate cyclase</fullName>
        <ecNumber evidence="3 15">4.6.1.2</ecNumber>
    </recommendedName>
</protein>
<dbReference type="Pfam" id="PF07714">
    <property type="entry name" value="PK_Tyr_Ser-Thr"/>
    <property type="match status" value="1"/>
</dbReference>
<dbReference type="Gene3D" id="6.10.250.780">
    <property type="match status" value="1"/>
</dbReference>
<evidence type="ECO:0000256" key="13">
    <source>
        <dbReference type="ARBA" id="ARBA00023293"/>
    </source>
</evidence>
<dbReference type="Pfam" id="PF00211">
    <property type="entry name" value="Guanylate_cyc"/>
    <property type="match status" value="1"/>
</dbReference>
<comment type="similarity">
    <text evidence="14">Belongs to the adenylyl cyclase class-4/guanylyl cyclase family.</text>
</comment>
<dbReference type="EMBL" id="JAVFWL010000005">
    <property type="protein sequence ID" value="KAK6758398.1"/>
    <property type="molecule type" value="Genomic_DNA"/>
</dbReference>
<keyword evidence="11" id="KW-0325">Glycoprotein</keyword>
<reference evidence="19 20" key="1">
    <citation type="submission" date="2023-08" db="EMBL/GenBank/DDBJ databases">
        <title>A Necator americanus chromosomal reference genome.</title>
        <authorList>
            <person name="Ilik V."/>
            <person name="Petrzelkova K.J."/>
            <person name="Pardy F."/>
            <person name="Fuh T."/>
            <person name="Niatou-Singa F.S."/>
            <person name="Gouil Q."/>
            <person name="Baker L."/>
            <person name="Ritchie M.E."/>
            <person name="Jex A.R."/>
            <person name="Gazzola D."/>
            <person name="Li H."/>
            <person name="Toshio Fujiwara R."/>
            <person name="Zhan B."/>
            <person name="Aroian R.V."/>
            <person name="Pafco B."/>
            <person name="Schwarz E.M."/>
        </authorList>
    </citation>
    <scope>NUCLEOTIDE SEQUENCE [LARGE SCALE GENOMIC DNA]</scope>
    <source>
        <strain evidence="19 20">Aroian</strain>
        <tissue evidence="19">Whole animal</tissue>
    </source>
</reference>
<evidence type="ECO:0000259" key="17">
    <source>
        <dbReference type="PROSITE" id="PS50011"/>
    </source>
</evidence>
<dbReference type="PROSITE" id="PS50125">
    <property type="entry name" value="GUANYLATE_CYCLASE_2"/>
    <property type="match status" value="1"/>
</dbReference>
<keyword evidence="20" id="KW-1185">Reference proteome</keyword>
<evidence type="ECO:0000256" key="11">
    <source>
        <dbReference type="ARBA" id="ARBA00023180"/>
    </source>
</evidence>
<dbReference type="InterPro" id="IPR028082">
    <property type="entry name" value="Peripla_BP_I"/>
</dbReference>
<evidence type="ECO:0000256" key="14">
    <source>
        <dbReference type="RuleBase" id="RU000405"/>
    </source>
</evidence>
<dbReference type="SUPFAM" id="SSF56112">
    <property type="entry name" value="Protein kinase-like (PK-like)"/>
    <property type="match status" value="1"/>
</dbReference>
<evidence type="ECO:0000256" key="16">
    <source>
        <dbReference type="SAM" id="Phobius"/>
    </source>
</evidence>
<dbReference type="InterPro" id="IPR029787">
    <property type="entry name" value="Nucleotide_cyclase"/>
</dbReference>
<accession>A0ABR1E6Y7</accession>
<dbReference type="InterPro" id="IPR000719">
    <property type="entry name" value="Prot_kinase_dom"/>
</dbReference>
<dbReference type="Pfam" id="PF07701">
    <property type="entry name" value="HNOBA"/>
    <property type="match status" value="1"/>
</dbReference>
<keyword evidence="12 14" id="KW-0456">Lyase</keyword>
<dbReference type="InterPro" id="IPR001828">
    <property type="entry name" value="ANF_lig-bd_rcpt"/>
</dbReference>
<dbReference type="EC" id="4.6.1.2" evidence="3 15"/>
<keyword evidence="5 16" id="KW-0812">Transmembrane</keyword>
<evidence type="ECO:0000256" key="4">
    <source>
        <dbReference type="ARBA" id="ARBA00022475"/>
    </source>
</evidence>
<keyword evidence="6" id="KW-0732">Signal</keyword>
<feature type="domain" description="Guanylate cyclase" evidence="18">
    <location>
        <begin position="811"/>
        <end position="943"/>
    </location>
</feature>
<evidence type="ECO:0000256" key="7">
    <source>
        <dbReference type="ARBA" id="ARBA00022741"/>
    </source>
</evidence>
<dbReference type="Pfam" id="PF01094">
    <property type="entry name" value="ANF_receptor"/>
    <property type="match status" value="2"/>
</dbReference>
<evidence type="ECO:0000256" key="6">
    <source>
        <dbReference type="ARBA" id="ARBA00022729"/>
    </source>
</evidence>
<evidence type="ECO:0000256" key="15">
    <source>
        <dbReference type="RuleBase" id="RU003431"/>
    </source>
</evidence>
<feature type="domain" description="Protein kinase" evidence="17">
    <location>
        <begin position="480"/>
        <end position="778"/>
    </location>
</feature>
<keyword evidence="13 15" id="KW-0141">cGMP biosynthesis</keyword>
<keyword evidence="7" id="KW-0547">Nucleotide-binding</keyword>
<evidence type="ECO:0000256" key="2">
    <source>
        <dbReference type="ARBA" id="ARBA00004251"/>
    </source>
</evidence>
<evidence type="ECO:0000256" key="1">
    <source>
        <dbReference type="ARBA" id="ARBA00001436"/>
    </source>
</evidence>
<keyword evidence="9 16" id="KW-0472">Membrane</keyword>
<evidence type="ECO:0000313" key="19">
    <source>
        <dbReference type="EMBL" id="KAK6758398.1"/>
    </source>
</evidence>
<dbReference type="PROSITE" id="PS00452">
    <property type="entry name" value="GUANYLATE_CYCLASE_1"/>
    <property type="match status" value="1"/>
</dbReference>
<evidence type="ECO:0000256" key="9">
    <source>
        <dbReference type="ARBA" id="ARBA00023136"/>
    </source>
</evidence>
<evidence type="ECO:0000256" key="10">
    <source>
        <dbReference type="ARBA" id="ARBA00023170"/>
    </source>
</evidence>
<dbReference type="SUPFAM" id="SSF55073">
    <property type="entry name" value="Nucleotide cyclase"/>
    <property type="match status" value="1"/>
</dbReference>
<evidence type="ECO:0000259" key="18">
    <source>
        <dbReference type="PROSITE" id="PS50125"/>
    </source>
</evidence>
<gene>
    <name evidence="19" type="primary">Necator_chrV.g20714</name>
    <name evidence="19" type="ORF">RB195_015921</name>
</gene>
<comment type="caution">
    <text evidence="19">The sequence shown here is derived from an EMBL/GenBank/DDBJ whole genome shotgun (WGS) entry which is preliminary data.</text>
</comment>
<keyword evidence="10" id="KW-0675">Receptor</keyword>
<dbReference type="Gene3D" id="1.10.510.10">
    <property type="entry name" value="Transferase(Phosphotransferase) domain 1"/>
    <property type="match status" value="1"/>
</dbReference>
<dbReference type="CDD" id="cd07302">
    <property type="entry name" value="CHD"/>
    <property type="match status" value="1"/>
</dbReference>
<dbReference type="InterPro" id="IPR011645">
    <property type="entry name" value="HNOB_dom_associated"/>
</dbReference>
<dbReference type="Gene3D" id="3.40.50.2300">
    <property type="match status" value="2"/>
</dbReference>
<dbReference type="Gene3D" id="3.30.70.1230">
    <property type="entry name" value="Nucleotide cyclase"/>
    <property type="match status" value="1"/>
</dbReference>
<dbReference type="InterPro" id="IPR018297">
    <property type="entry name" value="A/G_cyclase_CS"/>
</dbReference>
<organism evidence="19 20">
    <name type="scientific">Necator americanus</name>
    <name type="common">Human hookworm</name>
    <dbReference type="NCBI Taxonomy" id="51031"/>
    <lineage>
        <taxon>Eukaryota</taxon>
        <taxon>Metazoa</taxon>
        <taxon>Ecdysozoa</taxon>
        <taxon>Nematoda</taxon>
        <taxon>Chromadorea</taxon>
        <taxon>Rhabditida</taxon>
        <taxon>Rhabditina</taxon>
        <taxon>Rhabditomorpha</taxon>
        <taxon>Strongyloidea</taxon>
        <taxon>Ancylostomatidae</taxon>
        <taxon>Bunostominae</taxon>
        <taxon>Necator</taxon>
    </lineage>
</organism>
<evidence type="ECO:0000256" key="5">
    <source>
        <dbReference type="ARBA" id="ARBA00022692"/>
    </source>
</evidence>
<dbReference type="PANTHER" id="PTHR11920">
    <property type="entry name" value="GUANYLYL CYCLASE"/>
    <property type="match status" value="1"/>
</dbReference>
<dbReference type="InterPro" id="IPR011009">
    <property type="entry name" value="Kinase-like_dom_sf"/>
</dbReference>
<comment type="subcellular location">
    <subcellularLocation>
        <location evidence="2">Cell membrane</location>
        <topology evidence="2">Single-pass type I membrane protein</topology>
    </subcellularLocation>
</comment>
<dbReference type="PANTHER" id="PTHR11920:SF76">
    <property type="entry name" value="RECEPTOR-TYPE GUANYLATE CYCLASE GCY-6"/>
    <property type="match status" value="1"/>
</dbReference>
<dbReference type="InterPro" id="IPR001245">
    <property type="entry name" value="Ser-Thr/Tyr_kinase_cat_dom"/>
</dbReference>
<keyword evidence="4" id="KW-1003">Cell membrane</keyword>
<dbReference type="Proteomes" id="UP001303046">
    <property type="component" value="Unassembled WGS sequence"/>
</dbReference>
<dbReference type="SMART" id="SM00044">
    <property type="entry name" value="CYCc"/>
    <property type="match status" value="1"/>
</dbReference>
<dbReference type="PROSITE" id="PS50011">
    <property type="entry name" value="PROTEIN_KINASE_DOM"/>
    <property type="match status" value="1"/>
</dbReference>
<evidence type="ECO:0000313" key="20">
    <source>
        <dbReference type="Proteomes" id="UP001303046"/>
    </source>
</evidence>
<dbReference type="InterPro" id="IPR050401">
    <property type="entry name" value="Cyclic_nucleotide_synthase"/>
</dbReference>